<dbReference type="Pfam" id="PF13086">
    <property type="entry name" value="AAA_11"/>
    <property type="match status" value="1"/>
</dbReference>
<evidence type="ECO:0000256" key="11">
    <source>
        <dbReference type="SAM" id="MobiDB-lite"/>
    </source>
</evidence>
<dbReference type="Pfam" id="PF13087">
    <property type="entry name" value="AAA_12"/>
    <property type="match status" value="1"/>
</dbReference>
<keyword evidence="3 9" id="KW-0479">Metal-binding</keyword>
<dbReference type="CDD" id="cd18808">
    <property type="entry name" value="SF1_C_Upf1"/>
    <property type="match status" value="1"/>
</dbReference>
<evidence type="ECO:0000256" key="10">
    <source>
        <dbReference type="SAM" id="Coils"/>
    </source>
</evidence>
<evidence type="ECO:0000313" key="15">
    <source>
        <dbReference type="Proteomes" id="UP000813427"/>
    </source>
</evidence>
<keyword evidence="4" id="KW-0677">Repeat</keyword>
<dbReference type="GO" id="GO:0004386">
    <property type="term" value="F:helicase activity"/>
    <property type="evidence" value="ECO:0007669"/>
    <property type="project" value="InterPro"/>
</dbReference>
<evidence type="ECO:0000259" key="12">
    <source>
        <dbReference type="PROSITE" id="PS50103"/>
    </source>
</evidence>
<keyword evidence="6" id="KW-0378">Hydrolase</keyword>
<evidence type="ECO:0000256" key="4">
    <source>
        <dbReference type="ARBA" id="ARBA00022737"/>
    </source>
</evidence>
<dbReference type="GO" id="GO:0005737">
    <property type="term" value="C:cytoplasm"/>
    <property type="evidence" value="ECO:0007669"/>
    <property type="project" value="UniProtKB-SubCell"/>
</dbReference>
<dbReference type="PANTHER" id="PTHR10887:SF445">
    <property type="entry name" value="NFX1-TYPE ZINC FINGER-CONTAINING PROTEIN 1"/>
    <property type="match status" value="1"/>
</dbReference>
<dbReference type="FunFam" id="3.40.50.300:FF:001660">
    <property type="entry name" value="NF-X1 finger and helicase protein, putative"/>
    <property type="match status" value="1"/>
</dbReference>
<dbReference type="GO" id="GO:0031048">
    <property type="term" value="P:regulatory ncRNA-mediated heterochromatin formation"/>
    <property type="evidence" value="ECO:0007669"/>
    <property type="project" value="TreeGrafter"/>
</dbReference>
<protein>
    <recommendedName>
        <fullName evidence="16">NFX1-type zinc finger-containing protein 1</fullName>
    </recommendedName>
</protein>
<keyword evidence="10" id="KW-0175">Coiled coil</keyword>
<evidence type="ECO:0000259" key="13">
    <source>
        <dbReference type="PROSITE" id="PS51981"/>
    </source>
</evidence>
<evidence type="ECO:0000256" key="1">
    <source>
        <dbReference type="ARBA" id="ARBA00004496"/>
    </source>
</evidence>
<dbReference type="InterPro" id="IPR041677">
    <property type="entry name" value="DNA2/NAM7_AAA_11"/>
</dbReference>
<feature type="domain" description="RZ-type" evidence="13">
    <location>
        <begin position="1828"/>
        <end position="1904"/>
    </location>
</feature>
<evidence type="ECO:0000256" key="3">
    <source>
        <dbReference type="ARBA" id="ARBA00022723"/>
    </source>
</evidence>
<dbReference type="InterPro" id="IPR045055">
    <property type="entry name" value="DNA2/NAM7-like"/>
</dbReference>
<gene>
    <name evidence="14" type="ORF">BKA59DRAFT_389744</name>
</gene>
<feature type="region of interest" description="Disordered" evidence="11">
    <location>
        <begin position="1063"/>
        <end position="1084"/>
    </location>
</feature>
<dbReference type="InterPro" id="IPR027417">
    <property type="entry name" value="P-loop_NTPase"/>
</dbReference>
<keyword evidence="6" id="KW-0547">Nucleotide-binding</keyword>
<feature type="zinc finger region" description="C3H1-type" evidence="9">
    <location>
        <begin position="23"/>
        <end position="50"/>
    </location>
</feature>
<sequence>MWRGGRGSSRPLGRRNRLEDTNTRIAKPCLHFQRGSCRFGDSCRFSHDNDNIASGYLARPASHAQDFEDREEYYEWKRLLRKSPHDLTESESFRHANKLWKGALEILDGASQEKHHLVARELVEDKLNGPEWITFTSKITDFQDSIQLRCAKELLLVITHPSIKPLSIDPFVSTMYLLLGGTNGEEGIALLSRMCKKVTENSEPADTSPSMDLQGMVDVILKALLELLTKIQRAQVSDHIPVLVKLLEALVDAAAERSSKADSDGLKTRLEIIKRVIAGSAGRITTAKLPSGNKNRKTQPVVSSFPQVATLPGGRHDNDFSDISDISILPTQGEITSEHAEYLPSTNFLRPHVLEDPMQRYIDSTFRLVRHDTMGPINDVLRDLLTSGSLKTSRLSDKNSQAQVYQSSRISHIFVDDRKGLEVIVSFHPPPHIVRKSPAEQRDWWQRSPRLGEGTLLCFVVPETEDPGQRLLFLQVTSKSTQADPAKPDPGKSTLVSQHYGSSITVKLATRDQEDLVLLIQLFRDNTTGVLVDFNGIIPETFTPILRNLQMIKRENHIAFQKWILPTPAGNDPMPPPLYARRPGFAFPLGCISQDGRSNINLDPNAVLEDINLQEIEESTGLDHGQCLGLVGALTREYALIQGPPGTGKSYLGVQLVRTLLAVKKQADLGPILIICYTNHALDQFLKHLLDVGIDAIIRIGGRSVTEELDGKNLRVVSRDTPKTRVEMQILGQTYSEQESALSVAGHALGPLHQTRKGPSWDGLKQHLRADYPLIYRQLRRVDDEGFETRWALADDWLEEVQDKQTDILYESLEDFESKRKAIHRAHDAVDQRTLTKADVIGITTTSLAGRINMLRSLTFKVVMCEEAAELKEADVISALKAGVEHFIQIGDHRQLRPQINNYDLSLESSSGQYWQLDRSQFERRAVGEPGLAPAPFAQLNVQRRMRPEISQLIRRVYPNLQDHATVFNNEDVVGMRKNLFWLDHNHPEDTGGDGTRVKSHSNMWETDMATALVRHLVRQGVYKTEDIALLTPYTGQLQQLRAALVKDFEICLSDRDMSQLAREGFEDESGATGSDESPEGNRKMVEKKQLLQTIRLATVDNFQGEEAKIIIVSLVRSNPQRKVGFLRTENRINVLLSRAKNGMYLIGNSETYLNIPMWADVHNQLFRAGSVGNEIELCCPRHKDTPLTCSEPGDFALKSPEGGCILPCSRRLEPCGHQCQARCHSQTLHDAFMCQQPCPRVRKTCDHECFKLCGERCGPCMAKVHDIELPCGHIKQTLMCYQQLDLASVVCTAPADKIVPKCGHTITTKCCTSVEGEGFHCPQPCSDILSCGHQCSGSCSKCSQEDGNVTHRPCTKVCDRPYGSCNHRCAQVCHVGKPCGNCKAPCEVRCPHSACTSRCNTACAPCIEACTWSCPHQGSCSMPCSAPCDRLPCDERCTKTLPCGHRCPSFCGEECPIAHCQDCGDKAEERVDLLEFKSFAEVDLEESPIVVLGCGHFFTGETLDGLVGLDEVYTRNKVGNFSGLKDISGSLSRNVPFCPDCKRPIRQFATKRYNRLINRAVMDEICKRFLITGREILDTLEQQLQALETKFDSTRASHSFRNGVGVLPTKRYEELKKLRDVGRGLAKKMSEDHQPMKLLIDAIAKSRSRATGDPLSITRQMEALKLSSPAPDNQIILGAHLVVIKSQEIQLQDAIALMKEWRSKTDGTMVQEWLKEQALPSMVKFLKTCEDLIRLAKDANLPRTVVAATLAFAKVSQLFAWRAQTAQGTKVSKSEEKSFEAVEERTNTGRELLKEALHQCSRIANSEDLKERVQAMMRLFEPQYHEVTPEELASIKSAMVSGHGGIATHSGHWYYCENNHPFAIGECGMPMEVARCPECGARIGGTNHQALEGVTRAQDMERS</sequence>
<accession>A0A8K0S7P8</accession>
<evidence type="ECO:0008006" key="16">
    <source>
        <dbReference type="Google" id="ProtNLM"/>
    </source>
</evidence>
<dbReference type="InterPro" id="IPR000571">
    <property type="entry name" value="Znf_CCCH"/>
</dbReference>
<dbReference type="InterPro" id="IPR000967">
    <property type="entry name" value="Znf_NFX1"/>
</dbReference>
<keyword evidence="6" id="KW-0347">Helicase</keyword>
<dbReference type="Pfam" id="PF18044">
    <property type="entry name" value="zf-CCCH_4"/>
    <property type="match status" value="1"/>
</dbReference>
<evidence type="ECO:0000256" key="6">
    <source>
        <dbReference type="ARBA" id="ARBA00022806"/>
    </source>
</evidence>
<dbReference type="SMART" id="SM00356">
    <property type="entry name" value="ZnF_C3H1"/>
    <property type="match status" value="1"/>
</dbReference>
<dbReference type="CDD" id="cd06008">
    <property type="entry name" value="NF-X1-zinc-finger"/>
    <property type="match status" value="1"/>
</dbReference>
<dbReference type="GO" id="GO:0008270">
    <property type="term" value="F:zinc ion binding"/>
    <property type="evidence" value="ECO:0007669"/>
    <property type="project" value="UniProtKB-KW"/>
</dbReference>
<keyword evidence="8" id="KW-0391">Immunity</keyword>
<dbReference type="CDD" id="cd17936">
    <property type="entry name" value="EEXXEc_NFX1"/>
    <property type="match status" value="1"/>
</dbReference>
<dbReference type="PANTHER" id="PTHR10887">
    <property type="entry name" value="DNA2/NAM7 HELICASE FAMILY"/>
    <property type="match status" value="1"/>
</dbReference>
<dbReference type="SMART" id="SM00438">
    <property type="entry name" value="ZnF_NFX"/>
    <property type="match status" value="3"/>
</dbReference>
<evidence type="ECO:0000256" key="9">
    <source>
        <dbReference type="PROSITE-ProRule" id="PRU00723"/>
    </source>
</evidence>
<dbReference type="InterPro" id="IPR047187">
    <property type="entry name" value="SF1_C_Upf1"/>
</dbReference>
<feature type="domain" description="C3H1-type" evidence="12">
    <location>
        <begin position="23"/>
        <end position="50"/>
    </location>
</feature>
<evidence type="ECO:0000256" key="7">
    <source>
        <dbReference type="ARBA" id="ARBA00022833"/>
    </source>
</evidence>
<name>A0A8K0S7P8_9HYPO</name>
<comment type="subcellular location">
    <subcellularLocation>
        <location evidence="1">Cytoplasm</location>
    </subcellularLocation>
</comment>
<keyword evidence="15" id="KW-1185">Reference proteome</keyword>
<dbReference type="InterPro" id="IPR041679">
    <property type="entry name" value="DNA2/NAM7-like_C"/>
</dbReference>
<feature type="coiled-coil region" evidence="10">
    <location>
        <begin position="1571"/>
        <end position="1598"/>
    </location>
</feature>
<dbReference type="PROSITE" id="PS50103">
    <property type="entry name" value="ZF_C3H1"/>
    <property type="match status" value="1"/>
</dbReference>
<keyword evidence="5 9" id="KW-0863">Zinc-finger</keyword>
<dbReference type="GO" id="GO:0002376">
    <property type="term" value="P:immune system process"/>
    <property type="evidence" value="ECO:0007669"/>
    <property type="project" value="UniProtKB-KW"/>
</dbReference>
<evidence type="ECO:0000256" key="8">
    <source>
        <dbReference type="ARBA" id="ARBA00022859"/>
    </source>
</evidence>
<dbReference type="OrthoDB" id="2423195at2759"/>
<evidence type="ECO:0000313" key="14">
    <source>
        <dbReference type="EMBL" id="KAH7256215.1"/>
    </source>
</evidence>
<comment type="caution">
    <text evidence="14">The sequence shown here is derived from an EMBL/GenBank/DDBJ whole genome shotgun (WGS) entry which is preliminary data.</text>
</comment>
<evidence type="ECO:0000256" key="2">
    <source>
        <dbReference type="ARBA" id="ARBA00022490"/>
    </source>
</evidence>
<keyword evidence="7 9" id="KW-0862">Zinc</keyword>
<keyword evidence="2" id="KW-0963">Cytoplasm</keyword>
<dbReference type="InterPro" id="IPR041367">
    <property type="entry name" value="Znf-CCCH_4"/>
</dbReference>
<dbReference type="EMBL" id="JAGPXF010000002">
    <property type="protein sequence ID" value="KAH7256215.1"/>
    <property type="molecule type" value="Genomic_DNA"/>
</dbReference>
<organism evidence="14 15">
    <name type="scientific">Fusarium tricinctum</name>
    <dbReference type="NCBI Taxonomy" id="61284"/>
    <lineage>
        <taxon>Eukaryota</taxon>
        <taxon>Fungi</taxon>
        <taxon>Dikarya</taxon>
        <taxon>Ascomycota</taxon>
        <taxon>Pezizomycotina</taxon>
        <taxon>Sordariomycetes</taxon>
        <taxon>Hypocreomycetidae</taxon>
        <taxon>Hypocreales</taxon>
        <taxon>Nectriaceae</taxon>
        <taxon>Fusarium</taxon>
        <taxon>Fusarium tricinctum species complex</taxon>
    </lineage>
</organism>
<keyword evidence="6" id="KW-0067">ATP-binding</keyword>
<dbReference type="Proteomes" id="UP000813427">
    <property type="component" value="Unassembled WGS sequence"/>
</dbReference>
<dbReference type="GO" id="GO:0031380">
    <property type="term" value="C:nuclear RNA-directed RNA polymerase complex"/>
    <property type="evidence" value="ECO:0007669"/>
    <property type="project" value="TreeGrafter"/>
</dbReference>
<dbReference type="Gene3D" id="3.40.50.300">
    <property type="entry name" value="P-loop containing nucleotide triphosphate hydrolases"/>
    <property type="match status" value="2"/>
</dbReference>
<reference evidence="14" key="1">
    <citation type="journal article" date="2021" name="Nat. Commun.">
        <title>Genetic determinants of endophytism in the Arabidopsis root mycobiome.</title>
        <authorList>
            <person name="Mesny F."/>
            <person name="Miyauchi S."/>
            <person name="Thiergart T."/>
            <person name="Pickel B."/>
            <person name="Atanasova L."/>
            <person name="Karlsson M."/>
            <person name="Huettel B."/>
            <person name="Barry K.W."/>
            <person name="Haridas S."/>
            <person name="Chen C."/>
            <person name="Bauer D."/>
            <person name="Andreopoulos W."/>
            <person name="Pangilinan J."/>
            <person name="LaButti K."/>
            <person name="Riley R."/>
            <person name="Lipzen A."/>
            <person name="Clum A."/>
            <person name="Drula E."/>
            <person name="Henrissat B."/>
            <person name="Kohler A."/>
            <person name="Grigoriev I.V."/>
            <person name="Martin F.M."/>
            <person name="Hacquard S."/>
        </authorList>
    </citation>
    <scope>NUCLEOTIDE SEQUENCE</scope>
    <source>
        <strain evidence="14">MPI-SDFR-AT-0068</strain>
    </source>
</reference>
<dbReference type="InterPro" id="IPR046439">
    <property type="entry name" value="ZF_RZ_dom"/>
</dbReference>
<evidence type="ECO:0000256" key="5">
    <source>
        <dbReference type="ARBA" id="ARBA00022771"/>
    </source>
</evidence>
<dbReference type="SUPFAM" id="SSF52540">
    <property type="entry name" value="P-loop containing nucleoside triphosphate hydrolases"/>
    <property type="match status" value="1"/>
</dbReference>
<dbReference type="PROSITE" id="PS51981">
    <property type="entry name" value="ZF_RZ"/>
    <property type="match status" value="1"/>
</dbReference>
<dbReference type="Pfam" id="PF20173">
    <property type="entry name" value="ZnF_RZ-type"/>
    <property type="match status" value="1"/>
</dbReference>
<proteinExistence type="predicted"/>